<protein>
    <submittedName>
        <fullName evidence="3">LINE-1 retrotransposable element ORF2 protein</fullName>
    </submittedName>
</protein>
<dbReference type="InterPro" id="IPR000477">
    <property type="entry name" value="RT_dom"/>
</dbReference>
<sequence>MEQIMISQNSRESSPSVGSDVSFEYNTENPTNPVRKNHFLRQDKDLVRLIIFNIGDASVPVAWEWLRGCLDADTLRAIISIEKVDHASGKPRFDLWVRPEVGEALKRNIRAAYQEDHTPTMRSVLKRHLSYWHRESRFPWNWRIDVFKPWRDRQRIVTPPVKPTREDYTALMTWNINGFHSKIDQIKEVLATQKVAICVLQETLVSPSSPPARVDGYVAFCEPWEKGFRGLAILVDDLCSNRWEAISKRIIIGEDSAEEYQENYLNTATNAFNKEFDELCRHHLIKRTINDNALDLRMPRKVQQRLKCMKGLAKKLADSAGSAGEDRFRRLYAKAKKDYKNAHNAWQQKQRVKSYERVASDLATCNLRNAWKRVKENSNLMNTTGFNMPMKPSQPLRDQQNVLQTDPEEIRKVMAEHYKTLLQDDESGQMRDQEHWHGIWGEAEVKETYEDDESLNIAHDIGKAFEWKEYLMAIREMNGGTSPGMDEIHIDVLKGLLAEECMAELVFQNPDFVRKDNVQVHLPEEKLPCVPRTNMGAALCDLMDTAWRLKRLPMAWEENVVVSLFKKGNPEAPDNYRGVTLISVVEKVLTGAMMRRLYKMLARQGALDREQGGFRSGEEAIAQFIALQEAVRRRHLDGKTTVGLFIDFKKAYDKVPHGLLWLSLEKVGVTGPMLEMIKAIYRQTQVSVRAGGGRSEPFALWRGLRQGCLLSPLLFVVFMTGFLHEAWQRLLNAEPRNPWRGVRVPGVNEKGNFLETRFGGLTGLLYADDIVALFDDPYQLQGFVKVLHTLCKDIGMELGIEKCGAMIWTTSEVWKDHFWNRIDLTTPNGTIPKVTEYKYLGIIVDEGLISSREKVGDNPPTEARHAKVLADKGRGTLYAIRPVLKDRFCPLAVKIAAIRTFIAPRMMYGGEWLGFKQTNAEPAQRVINTAMEWALGLEPQKDSAISVLLSWELGVPLIEIEMGAARTRLYAKACRTRNPMQTWLPVMAEHYRITESKKMSWSSLSRREIELLLGKKGGGSMEDWAETRVGEISGDIPDQGGNIGVYAIVQKHMDENPSCRSWITRSRAYEAHVRANKYASEALTGVRKTLAGIVDPEDLEDMVESPERTARRIIHDTLDEKFEREEMLDKTKPGKRRLWEYQAIREVKDAMMERTLRTKLKNSDRLKRYDEFQIACTRGYLRSSVWRPDLREGVRWLAMGRAQLIPRINEQWDAIKKKGDTPNFAKDKCPLCGTKVAPGWEFFHMLTGCMQSMVAASRKKHLHACIELIRAELLGRDDLAQIFIGKAGVSGQTGWDGVVAIYLAGGVVKGNFDCSFHIGYGQLFNLPNELDSMG</sequence>
<accession>A0A1M2VSU8</accession>
<dbReference type="Proteomes" id="UP000184267">
    <property type="component" value="Unassembled WGS sequence"/>
</dbReference>
<feature type="region of interest" description="Disordered" evidence="1">
    <location>
        <begin position="1"/>
        <end position="29"/>
    </location>
</feature>
<dbReference type="SUPFAM" id="SSF56219">
    <property type="entry name" value="DNase I-like"/>
    <property type="match status" value="1"/>
</dbReference>
<feature type="non-terminal residue" evidence="3">
    <location>
        <position position="1334"/>
    </location>
</feature>
<dbReference type="Gene3D" id="3.60.10.10">
    <property type="entry name" value="Endonuclease/exonuclease/phosphatase"/>
    <property type="match status" value="1"/>
</dbReference>
<dbReference type="CDD" id="cd01650">
    <property type="entry name" value="RT_nLTR_like"/>
    <property type="match status" value="1"/>
</dbReference>
<dbReference type="OrthoDB" id="2742885at2759"/>
<organism evidence="3 4">
    <name type="scientific">Trametes pubescens</name>
    <name type="common">White-rot fungus</name>
    <dbReference type="NCBI Taxonomy" id="154538"/>
    <lineage>
        <taxon>Eukaryota</taxon>
        <taxon>Fungi</taxon>
        <taxon>Dikarya</taxon>
        <taxon>Basidiomycota</taxon>
        <taxon>Agaricomycotina</taxon>
        <taxon>Agaricomycetes</taxon>
        <taxon>Polyporales</taxon>
        <taxon>Polyporaceae</taxon>
        <taxon>Trametes</taxon>
    </lineage>
</organism>
<proteinExistence type="predicted"/>
<dbReference type="InterPro" id="IPR043502">
    <property type="entry name" value="DNA/RNA_pol_sf"/>
</dbReference>
<dbReference type="SUPFAM" id="SSF56672">
    <property type="entry name" value="DNA/RNA polymerases"/>
    <property type="match status" value="1"/>
</dbReference>
<gene>
    <name evidence="3" type="ORF">TRAPUB_12877</name>
</gene>
<dbReference type="EMBL" id="MNAD01000766">
    <property type="protein sequence ID" value="OJT10610.1"/>
    <property type="molecule type" value="Genomic_DNA"/>
</dbReference>
<dbReference type="PANTHER" id="PTHR19446">
    <property type="entry name" value="REVERSE TRANSCRIPTASES"/>
    <property type="match status" value="1"/>
</dbReference>
<comment type="caution">
    <text evidence="3">The sequence shown here is derived from an EMBL/GenBank/DDBJ whole genome shotgun (WGS) entry which is preliminary data.</text>
</comment>
<keyword evidence="4" id="KW-1185">Reference proteome</keyword>
<feature type="domain" description="Reverse transcriptase" evidence="2">
    <location>
        <begin position="545"/>
        <end position="844"/>
    </location>
</feature>
<dbReference type="InterPro" id="IPR036691">
    <property type="entry name" value="Endo/exonu/phosph_ase_sf"/>
</dbReference>
<dbReference type="STRING" id="154538.A0A1M2VSU8"/>
<evidence type="ECO:0000259" key="2">
    <source>
        <dbReference type="PROSITE" id="PS50878"/>
    </source>
</evidence>
<dbReference type="Pfam" id="PF00078">
    <property type="entry name" value="RVT_1"/>
    <property type="match status" value="1"/>
</dbReference>
<reference evidence="3 4" key="1">
    <citation type="submission" date="2016-10" db="EMBL/GenBank/DDBJ databases">
        <title>Genome sequence of the basidiomycete white-rot fungus Trametes pubescens.</title>
        <authorList>
            <person name="Makela M.R."/>
            <person name="Granchi Z."/>
            <person name="Peng M."/>
            <person name="De Vries R.P."/>
            <person name="Grigoriev I."/>
            <person name="Riley R."/>
            <person name="Hilden K."/>
        </authorList>
    </citation>
    <scope>NUCLEOTIDE SEQUENCE [LARGE SCALE GENOMIC DNA]</scope>
    <source>
        <strain evidence="3 4">FBCC735</strain>
    </source>
</reference>
<evidence type="ECO:0000256" key="1">
    <source>
        <dbReference type="SAM" id="MobiDB-lite"/>
    </source>
</evidence>
<name>A0A1M2VSU8_TRAPU</name>
<evidence type="ECO:0000313" key="4">
    <source>
        <dbReference type="Proteomes" id="UP000184267"/>
    </source>
</evidence>
<dbReference type="PROSITE" id="PS50878">
    <property type="entry name" value="RT_POL"/>
    <property type="match status" value="1"/>
</dbReference>
<evidence type="ECO:0000313" key="3">
    <source>
        <dbReference type="EMBL" id="OJT10610.1"/>
    </source>
</evidence>